<sequence>MENAIVEAIKKGEEVEGTGYTPTKQRHMLPGDEQEERNNPNTLEAAKTLSKVASLKSRSIDKGRRYKRRKESTSKKVVSSLDFQEQNAGRQYYLLTAVIIKDKEKGKLICAVKKLQRKNKETDAYLQEEASLARTIRLIPYKEKELRQFI</sequence>
<dbReference type="EMBL" id="BQNB010015026">
    <property type="protein sequence ID" value="GJT35151.1"/>
    <property type="molecule type" value="Genomic_DNA"/>
</dbReference>
<accession>A0ABQ5D785</accession>
<dbReference type="Proteomes" id="UP001151760">
    <property type="component" value="Unassembled WGS sequence"/>
</dbReference>
<name>A0ABQ5D785_9ASTR</name>
<reference evidence="2" key="2">
    <citation type="submission" date="2022-01" db="EMBL/GenBank/DDBJ databases">
        <authorList>
            <person name="Yamashiro T."/>
            <person name="Shiraishi A."/>
            <person name="Satake H."/>
            <person name="Nakayama K."/>
        </authorList>
    </citation>
    <scope>NUCLEOTIDE SEQUENCE</scope>
</reference>
<reference evidence="2" key="1">
    <citation type="journal article" date="2022" name="Int. J. Mol. Sci.">
        <title>Draft Genome of Tanacetum Coccineum: Genomic Comparison of Closely Related Tanacetum-Family Plants.</title>
        <authorList>
            <person name="Yamashiro T."/>
            <person name="Shiraishi A."/>
            <person name="Nakayama K."/>
            <person name="Satake H."/>
        </authorList>
    </citation>
    <scope>NUCLEOTIDE SEQUENCE</scope>
</reference>
<evidence type="ECO:0000313" key="3">
    <source>
        <dbReference type="Proteomes" id="UP001151760"/>
    </source>
</evidence>
<protein>
    <submittedName>
        <fullName evidence="2">Uncharacterized protein</fullName>
    </submittedName>
</protein>
<keyword evidence="3" id="KW-1185">Reference proteome</keyword>
<organism evidence="2 3">
    <name type="scientific">Tanacetum coccineum</name>
    <dbReference type="NCBI Taxonomy" id="301880"/>
    <lineage>
        <taxon>Eukaryota</taxon>
        <taxon>Viridiplantae</taxon>
        <taxon>Streptophyta</taxon>
        <taxon>Embryophyta</taxon>
        <taxon>Tracheophyta</taxon>
        <taxon>Spermatophyta</taxon>
        <taxon>Magnoliopsida</taxon>
        <taxon>eudicotyledons</taxon>
        <taxon>Gunneridae</taxon>
        <taxon>Pentapetalae</taxon>
        <taxon>asterids</taxon>
        <taxon>campanulids</taxon>
        <taxon>Asterales</taxon>
        <taxon>Asteraceae</taxon>
        <taxon>Asteroideae</taxon>
        <taxon>Anthemideae</taxon>
        <taxon>Anthemidinae</taxon>
        <taxon>Tanacetum</taxon>
    </lineage>
</organism>
<evidence type="ECO:0000256" key="1">
    <source>
        <dbReference type="SAM" id="MobiDB-lite"/>
    </source>
</evidence>
<evidence type="ECO:0000313" key="2">
    <source>
        <dbReference type="EMBL" id="GJT35151.1"/>
    </source>
</evidence>
<gene>
    <name evidence="2" type="ORF">Tco_0925570</name>
</gene>
<comment type="caution">
    <text evidence="2">The sequence shown here is derived from an EMBL/GenBank/DDBJ whole genome shotgun (WGS) entry which is preliminary data.</text>
</comment>
<feature type="region of interest" description="Disordered" evidence="1">
    <location>
        <begin position="1"/>
        <end position="72"/>
    </location>
</feature>
<proteinExistence type="predicted"/>